<evidence type="ECO:0000313" key="2">
    <source>
        <dbReference type="EMBL" id="VDC83202.1"/>
    </source>
</evidence>
<organism evidence="2">
    <name type="scientific">Brassica campestris</name>
    <name type="common">Field mustard</name>
    <dbReference type="NCBI Taxonomy" id="3711"/>
    <lineage>
        <taxon>Eukaryota</taxon>
        <taxon>Viridiplantae</taxon>
        <taxon>Streptophyta</taxon>
        <taxon>Embryophyta</taxon>
        <taxon>Tracheophyta</taxon>
        <taxon>Spermatophyta</taxon>
        <taxon>Magnoliopsida</taxon>
        <taxon>eudicotyledons</taxon>
        <taxon>Gunneridae</taxon>
        <taxon>Pentapetalae</taxon>
        <taxon>rosids</taxon>
        <taxon>malvids</taxon>
        <taxon>Brassicales</taxon>
        <taxon>Brassicaceae</taxon>
        <taxon>Brassiceae</taxon>
        <taxon>Brassica</taxon>
    </lineage>
</organism>
<name>A0A3P5ZSK5_BRACM</name>
<dbReference type="EMBL" id="LS974619">
    <property type="protein sequence ID" value="CAG7884076.1"/>
    <property type="molecule type" value="Genomic_DNA"/>
</dbReference>
<reference evidence="2" key="1">
    <citation type="submission" date="2018-11" db="EMBL/GenBank/DDBJ databases">
        <authorList>
            <consortium name="Genoscope - CEA"/>
            <person name="William W."/>
        </authorList>
    </citation>
    <scope>NUCLEOTIDE SEQUENCE</scope>
</reference>
<sequence>MPRCCGEGPIHHLMANVTRSNLTSFSFTLNELTPGFQTHSSRLGPDQRYLETGECLRENFHPDNIGVVYTESRHGGSKANILLARGA</sequence>
<dbReference type="Proteomes" id="UP000694005">
    <property type="component" value="Chromosome A03"/>
</dbReference>
<accession>A0A3P5ZSK5</accession>
<dbReference type="EMBL" id="LR031572">
    <property type="protein sequence ID" value="VDC83202.1"/>
    <property type="molecule type" value="Genomic_DNA"/>
</dbReference>
<gene>
    <name evidence="2" type="ORF">BRAA03T14420Z</name>
    <name evidence="1" type="ORF">BRAPAZ1V2_A03P54190.2</name>
</gene>
<evidence type="ECO:0000313" key="1">
    <source>
        <dbReference type="EMBL" id="CAG7884076.1"/>
    </source>
</evidence>
<proteinExistence type="predicted"/>
<protein>
    <submittedName>
        <fullName evidence="1">Uncharacterized protein</fullName>
    </submittedName>
</protein>
<dbReference type="Gramene" id="A03p54190.2_BraZ1">
    <property type="protein sequence ID" value="A03p54190.2_BraZ1.CDS"/>
    <property type="gene ID" value="A03g54190.2_BraZ1"/>
</dbReference>
<dbReference type="AlphaFoldDB" id="A0A3P5ZSK5"/>